<sequence>MGIVNVTPDSFSDGNQYIQTDAAIAHAQQLVAEGADILDIGGESTRPGAEPVSVQEELRRLLPVIEALRELNIPLSVDTFKPEVMRAVLDAGADIINDIAGFRDPASVAAVADSSCGLCVMHMQGEPKTMQKQPHYDDLYAEVRQFLLQRVQALRGAGVVPERIMLDPGLGFGKTVAHNYSLLRDLAAIQIESYPWLIGLSRKSMIGHVVNRPPQQRLAGSLAGMLAAVARGAAVVRVHDVAESADALRVWQAVEQGINDE</sequence>
<dbReference type="PROSITE" id="PS50972">
    <property type="entry name" value="PTERIN_BINDING"/>
    <property type="match status" value="1"/>
</dbReference>
<comment type="caution">
    <text evidence="10">The sequence shown here is derived from an EMBL/GenBank/DDBJ whole genome shotgun (WGS) entry which is preliminary data.</text>
</comment>
<dbReference type="InterPro" id="IPR011005">
    <property type="entry name" value="Dihydropteroate_synth-like_sf"/>
</dbReference>
<dbReference type="PROSITE" id="PS00793">
    <property type="entry name" value="DHPS_2"/>
    <property type="match status" value="1"/>
</dbReference>
<feature type="domain" description="Pterin-binding" evidence="9">
    <location>
        <begin position="1"/>
        <end position="249"/>
    </location>
</feature>
<evidence type="ECO:0000313" key="11">
    <source>
        <dbReference type="Proteomes" id="UP001500227"/>
    </source>
</evidence>
<dbReference type="NCBIfam" id="TIGR01496">
    <property type="entry name" value="DHPS"/>
    <property type="match status" value="1"/>
</dbReference>
<evidence type="ECO:0000256" key="2">
    <source>
        <dbReference type="ARBA" id="ARBA00001946"/>
    </source>
</evidence>
<dbReference type="InterPro" id="IPR000489">
    <property type="entry name" value="Pterin-binding_dom"/>
</dbReference>
<comment type="cofactor">
    <cofactor evidence="2">
        <name>Mg(2+)</name>
        <dbReference type="ChEBI" id="CHEBI:18420"/>
    </cofactor>
</comment>
<comment type="catalytic activity">
    <reaction evidence="1">
        <text>(7,8-dihydropterin-6-yl)methyl diphosphate + 4-aminobenzoate = 7,8-dihydropteroate + diphosphate</text>
        <dbReference type="Rhea" id="RHEA:19949"/>
        <dbReference type="ChEBI" id="CHEBI:17836"/>
        <dbReference type="ChEBI" id="CHEBI:17839"/>
        <dbReference type="ChEBI" id="CHEBI:33019"/>
        <dbReference type="ChEBI" id="CHEBI:72950"/>
        <dbReference type="EC" id="2.5.1.15"/>
    </reaction>
</comment>
<evidence type="ECO:0000313" key="10">
    <source>
        <dbReference type="EMBL" id="GAA5088797.1"/>
    </source>
</evidence>
<evidence type="ECO:0000256" key="7">
    <source>
        <dbReference type="ARBA" id="ARBA00022842"/>
    </source>
</evidence>
<protein>
    <recommendedName>
        <fullName evidence="4">dihydropteroate synthase</fullName>
        <ecNumber evidence="4">2.5.1.15</ecNumber>
    </recommendedName>
</protein>
<dbReference type="PANTHER" id="PTHR20941:SF1">
    <property type="entry name" value="FOLIC ACID SYNTHESIS PROTEIN FOL1"/>
    <property type="match status" value="1"/>
</dbReference>
<dbReference type="InterPro" id="IPR045031">
    <property type="entry name" value="DHP_synth-like"/>
</dbReference>
<accession>A0ABP9M3V7</accession>
<dbReference type="Proteomes" id="UP001500227">
    <property type="component" value="Unassembled WGS sequence"/>
</dbReference>
<evidence type="ECO:0000256" key="4">
    <source>
        <dbReference type="ARBA" id="ARBA00012458"/>
    </source>
</evidence>
<keyword evidence="7" id="KW-0460">Magnesium</keyword>
<dbReference type="InterPro" id="IPR006390">
    <property type="entry name" value="DHP_synth_dom"/>
</dbReference>
<dbReference type="CDD" id="cd00739">
    <property type="entry name" value="DHPS"/>
    <property type="match status" value="1"/>
</dbReference>
<evidence type="ECO:0000256" key="3">
    <source>
        <dbReference type="ARBA" id="ARBA00004763"/>
    </source>
</evidence>
<gene>
    <name evidence="10" type="primary">folP</name>
    <name evidence="10" type="ORF">GCM10023337_10820</name>
</gene>
<reference evidence="11" key="1">
    <citation type="journal article" date="2019" name="Int. J. Syst. Evol. Microbiol.">
        <title>The Global Catalogue of Microorganisms (GCM) 10K type strain sequencing project: providing services to taxonomists for standard genome sequencing and annotation.</title>
        <authorList>
            <consortium name="The Broad Institute Genomics Platform"/>
            <consortium name="The Broad Institute Genome Sequencing Center for Infectious Disease"/>
            <person name="Wu L."/>
            <person name="Ma J."/>
        </authorList>
    </citation>
    <scope>NUCLEOTIDE SEQUENCE [LARGE SCALE GENOMIC DNA]</scope>
    <source>
        <strain evidence="11">JCM 18423</strain>
    </source>
</reference>
<evidence type="ECO:0000256" key="6">
    <source>
        <dbReference type="ARBA" id="ARBA00022723"/>
    </source>
</evidence>
<proteinExistence type="predicted"/>
<keyword evidence="8" id="KW-0289">Folate biosynthesis</keyword>
<dbReference type="Gene3D" id="3.20.20.20">
    <property type="entry name" value="Dihydropteroate synthase-like"/>
    <property type="match status" value="1"/>
</dbReference>
<dbReference type="Pfam" id="PF00809">
    <property type="entry name" value="Pterin_bind"/>
    <property type="match status" value="1"/>
</dbReference>
<dbReference type="EC" id="2.5.1.15" evidence="4"/>
<dbReference type="EMBL" id="BAABKD010000008">
    <property type="protein sequence ID" value="GAA5088797.1"/>
    <property type="molecule type" value="Genomic_DNA"/>
</dbReference>
<keyword evidence="6" id="KW-0479">Metal-binding</keyword>
<name>A0ABP9M3V7_9BURK</name>
<evidence type="ECO:0000256" key="5">
    <source>
        <dbReference type="ARBA" id="ARBA00022679"/>
    </source>
</evidence>
<organism evidence="10 11">
    <name type="scientific">Paenalcaligenes hermetiae</name>
    <dbReference type="NCBI Taxonomy" id="1157987"/>
    <lineage>
        <taxon>Bacteria</taxon>
        <taxon>Pseudomonadati</taxon>
        <taxon>Pseudomonadota</taxon>
        <taxon>Betaproteobacteria</taxon>
        <taxon>Burkholderiales</taxon>
        <taxon>Alcaligenaceae</taxon>
        <taxon>Paenalcaligenes</taxon>
    </lineage>
</organism>
<comment type="pathway">
    <text evidence="3">Cofactor biosynthesis; tetrahydrofolate biosynthesis; 7,8-dihydrofolate from 2-amino-4-hydroxy-6-hydroxymethyl-7,8-dihydropteridine diphosphate and 4-aminobenzoate: step 1/2.</text>
</comment>
<evidence type="ECO:0000256" key="1">
    <source>
        <dbReference type="ARBA" id="ARBA00000012"/>
    </source>
</evidence>
<keyword evidence="5" id="KW-0808">Transferase</keyword>
<dbReference type="PANTHER" id="PTHR20941">
    <property type="entry name" value="FOLATE SYNTHESIS PROTEINS"/>
    <property type="match status" value="1"/>
</dbReference>
<dbReference type="SUPFAM" id="SSF51717">
    <property type="entry name" value="Dihydropteroate synthetase-like"/>
    <property type="match status" value="1"/>
</dbReference>
<keyword evidence="11" id="KW-1185">Reference proteome</keyword>
<evidence type="ECO:0000256" key="8">
    <source>
        <dbReference type="ARBA" id="ARBA00022909"/>
    </source>
</evidence>
<evidence type="ECO:0000259" key="9">
    <source>
        <dbReference type="PROSITE" id="PS50972"/>
    </source>
</evidence>